<dbReference type="PANTHER" id="PTHR47659:SF1">
    <property type="entry name" value="TRANSCRIPTION ACTIVATOR OF GLUCONEOGENESIS ERT1"/>
    <property type="match status" value="1"/>
</dbReference>
<evidence type="ECO:0000259" key="6">
    <source>
        <dbReference type="Pfam" id="PF24990"/>
    </source>
</evidence>
<evidence type="ECO:0000256" key="5">
    <source>
        <dbReference type="ARBA" id="ARBA00023242"/>
    </source>
</evidence>
<dbReference type="GO" id="GO:0005634">
    <property type="term" value="C:nucleus"/>
    <property type="evidence" value="ECO:0007669"/>
    <property type="project" value="UniProtKB-SubCell"/>
</dbReference>
<dbReference type="CDD" id="cd00130">
    <property type="entry name" value="PAS"/>
    <property type="match status" value="1"/>
</dbReference>
<keyword evidence="4" id="KW-0804">Transcription</keyword>
<evidence type="ECO:0000256" key="1">
    <source>
        <dbReference type="ARBA" id="ARBA00004123"/>
    </source>
</evidence>
<dbReference type="Pfam" id="PF24990">
    <property type="entry name" value="PAS_13"/>
    <property type="match status" value="1"/>
</dbReference>
<dbReference type="Proteomes" id="UP000240830">
    <property type="component" value="Unassembled WGS sequence"/>
</dbReference>
<feature type="domain" description="ERT1/acuK family PAS" evidence="6">
    <location>
        <begin position="50"/>
        <end position="112"/>
    </location>
</feature>
<evidence type="ECO:0000313" key="8">
    <source>
        <dbReference type="Proteomes" id="UP000240830"/>
    </source>
</evidence>
<dbReference type="GO" id="GO:0046872">
    <property type="term" value="F:metal ion binding"/>
    <property type="evidence" value="ECO:0007669"/>
    <property type="project" value="UniProtKB-KW"/>
</dbReference>
<dbReference type="InterPro" id="IPR050335">
    <property type="entry name" value="ERT1_acuK_gluconeogen_tf"/>
</dbReference>
<dbReference type="EMBL" id="MTSL01000208">
    <property type="protein sequence ID" value="PJF16692.1"/>
    <property type="molecule type" value="Genomic_DNA"/>
</dbReference>
<dbReference type="GO" id="GO:0003700">
    <property type="term" value="F:DNA-binding transcription factor activity"/>
    <property type="evidence" value="ECO:0007669"/>
    <property type="project" value="TreeGrafter"/>
</dbReference>
<evidence type="ECO:0000256" key="3">
    <source>
        <dbReference type="ARBA" id="ARBA00023015"/>
    </source>
</evidence>
<evidence type="ECO:0000313" key="7">
    <source>
        <dbReference type="EMBL" id="PJF16692.1"/>
    </source>
</evidence>
<dbReference type="PANTHER" id="PTHR47659">
    <property type="entry name" value="ZN(II)2CYS6 TRANSCRIPTION FACTOR (EUROFUNG)-RELATED"/>
    <property type="match status" value="1"/>
</dbReference>
<sequence length="159" mass="18128">MTRVCRAMARFRPGSIAILRTLHDTDLLLIEQLFQRTISELARVLPLTAAPYCVWRRTGEVCWASREFCIITGWAATTLMEGRTVTELLDDRGVVEYWEAYSRCVVDSAVSYFRIGTGMFRPDGKTVQGSLWVTVRKDVFDIPFAIVGCFLPNLWQIQA</sequence>
<dbReference type="GO" id="GO:0009267">
    <property type="term" value="P:cellular response to starvation"/>
    <property type="evidence" value="ECO:0007669"/>
    <property type="project" value="TreeGrafter"/>
</dbReference>
<gene>
    <name evidence="7" type="ORF">PSACC_03448</name>
</gene>
<dbReference type="AlphaFoldDB" id="A0A2H9TFX9"/>
<organism evidence="7 8">
    <name type="scientific">Paramicrosporidium saccamoebae</name>
    <dbReference type="NCBI Taxonomy" id="1246581"/>
    <lineage>
        <taxon>Eukaryota</taxon>
        <taxon>Fungi</taxon>
        <taxon>Fungi incertae sedis</taxon>
        <taxon>Cryptomycota</taxon>
        <taxon>Cryptomycota incertae sedis</taxon>
        <taxon>Paramicrosporidium</taxon>
    </lineage>
</organism>
<keyword evidence="3" id="KW-0805">Transcription regulation</keyword>
<dbReference type="InterPro" id="IPR000014">
    <property type="entry name" value="PAS"/>
</dbReference>
<dbReference type="SUPFAM" id="SSF55785">
    <property type="entry name" value="PYP-like sensor domain (PAS domain)"/>
    <property type="match status" value="1"/>
</dbReference>
<comment type="subcellular location">
    <subcellularLocation>
        <location evidence="1">Nucleus</location>
    </subcellularLocation>
</comment>
<dbReference type="GO" id="GO:0000977">
    <property type="term" value="F:RNA polymerase II transcription regulatory region sequence-specific DNA binding"/>
    <property type="evidence" value="ECO:0007669"/>
    <property type="project" value="TreeGrafter"/>
</dbReference>
<accession>A0A2H9TFX9</accession>
<keyword evidence="2" id="KW-0479">Metal-binding</keyword>
<dbReference type="InterPro" id="IPR035965">
    <property type="entry name" value="PAS-like_dom_sf"/>
</dbReference>
<protein>
    <recommendedName>
        <fullName evidence="6">ERT1/acuK family PAS domain-containing protein</fullName>
    </recommendedName>
</protein>
<dbReference type="InterPro" id="IPR056751">
    <property type="entry name" value="PAS_13"/>
</dbReference>
<dbReference type="OrthoDB" id="2538135at2759"/>
<keyword evidence="5" id="KW-0539">Nucleus</keyword>
<comment type="caution">
    <text evidence="7">The sequence shown here is derived from an EMBL/GenBank/DDBJ whole genome shotgun (WGS) entry which is preliminary data.</text>
</comment>
<evidence type="ECO:0000256" key="4">
    <source>
        <dbReference type="ARBA" id="ARBA00023163"/>
    </source>
</evidence>
<keyword evidence="8" id="KW-1185">Reference proteome</keyword>
<name>A0A2H9TFX9_9FUNG</name>
<evidence type="ECO:0000256" key="2">
    <source>
        <dbReference type="ARBA" id="ARBA00022723"/>
    </source>
</evidence>
<dbReference type="STRING" id="1246581.A0A2H9TFX9"/>
<proteinExistence type="predicted"/>
<reference evidence="7 8" key="1">
    <citation type="submission" date="2016-10" db="EMBL/GenBank/DDBJ databases">
        <title>The genome of Paramicrosporidium saccamoebae is the missing link in understanding Cryptomycota and Microsporidia evolution.</title>
        <authorList>
            <person name="Quandt C.A."/>
            <person name="Beaudet D."/>
            <person name="Corsaro D."/>
            <person name="Michel R."/>
            <person name="Corradi N."/>
            <person name="James T."/>
        </authorList>
    </citation>
    <scope>NUCLEOTIDE SEQUENCE [LARGE SCALE GENOMIC DNA]</scope>
    <source>
        <strain evidence="7 8">KSL3</strain>
    </source>
</reference>